<evidence type="ECO:0000313" key="10">
    <source>
        <dbReference type="Proteomes" id="UP001449582"/>
    </source>
</evidence>
<evidence type="ECO:0000256" key="4">
    <source>
        <dbReference type="ARBA" id="ARBA00022692"/>
    </source>
</evidence>
<protein>
    <recommendedName>
        <fullName evidence="8">Major facilitator superfamily (MFS) profile domain-containing protein</fullName>
    </recommendedName>
</protein>
<evidence type="ECO:0000256" key="6">
    <source>
        <dbReference type="ARBA" id="ARBA00023136"/>
    </source>
</evidence>
<gene>
    <name evidence="9" type="ORF">UREOM_3020</name>
</gene>
<keyword evidence="3" id="KW-1003">Cell membrane</keyword>
<feature type="transmembrane region" description="Helical" evidence="7">
    <location>
        <begin position="16"/>
        <end position="35"/>
    </location>
</feature>
<dbReference type="Proteomes" id="UP001449582">
    <property type="component" value="Unassembled WGS sequence"/>
</dbReference>
<dbReference type="InterPro" id="IPR036259">
    <property type="entry name" value="MFS_trans_sf"/>
</dbReference>
<keyword evidence="2" id="KW-0813">Transport</keyword>
<dbReference type="InterPro" id="IPR020846">
    <property type="entry name" value="MFS_dom"/>
</dbReference>
<dbReference type="SUPFAM" id="SSF103473">
    <property type="entry name" value="MFS general substrate transporter"/>
    <property type="match status" value="1"/>
</dbReference>
<evidence type="ECO:0000256" key="2">
    <source>
        <dbReference type="ARBA" id="ARBA00022448"/>
    </source>
</evidence>
<feature type="transmembrane region" description="Helical" evidence="7">
    <location>
        <begin position="155"/>
        <end position="174"/>
    </location>
</feature>
<feature type="transmembrane region" description="Helical" evidence="7">
    <location>
        <begin position="194"/>
        <end position="218"/>
    </location>
</feature>
<dbReference type="Gene3D" id="1.20.1250.20">
    <property type="entry name" value="MFS general substrate transporter like domains"/>
    <property type="match status" value="2"/>
</dbReference>
<keyword evidence="6 7" id="KW-0472">Membrane</keyword>
<evidence type="ECO:0000259" key="8">
    <source>
        <dbReference type="PROSITE" id="PS50850"/>
    </source>
</evidence>
<feature type="transmembrane region" description="Helical" evidence="7">
    <location>
        <begin position="431"/>
        <end position="450"/>
    </location>
</feature>
<dbReference type="Pfam" id="PF07690">
    <property type="entry name" value="MFS_1"/>
    <property type="match status" value="1"/>
</dbReference>
<evidence type="ECO:0000256" key="1">
    <source>
        <dbReference type="ARBA" id="ARBA00004651"/>
    </source>
</evidence>
<keyword evidence="5 7" id="KW-1133">Transmembrane helix</keyword>
<evidence type="ECO:0000256" key="7">
    <source>
        <dbReference type="SAM" id="Phobius"/>
    </source>
</evidence>
<accession>A0ABP9U5G3</accession>
<feature type="domain" description="Major facilitator superfamily (MFS) profile" evidence="8">
    <location>
        <begin position="1"/>
        <end position="454"/>
    </location>
</feature>
<feature type="transmembrane region" description="Helical" evidence="7">
    <location>
        <begin position="89"/>
        <end position="110"/>
    </location>
</feature>
<dbReference type="InterPro" id="IPR011701">
    <property type="entry name" value="MFS"/>
</dbReference>
<name>A0ABP9U5G3_9BACT</name>
<reference evidence="9" key="1">
    <citation type="submission" date="2024-02" db="EMBL/GenBank/DDBJ databases">
        <title>Draft genome sequence of new strains in genus Ureaplasma.</title>
        <authorList>
            <person name="Nakajima Y."/>
            <person name="Segawa T."/>
        </authorList>
    </citation>
    <scope>NUCLEOTIDE SEQUENCE [LARGE SCALE GENOMIC DNA]</scope>
    <source>
        <strain evidence="9">OM1</strain>
    </source>
</reference>
<feature type="transmembrane region" description="Helical" evidence="7">
    <location>
        <begin position="298"/>
        <end position="317"/>
    </location>
</feature>
<dbReference type="PANTHER" id="PTHR23517">
    <property type="entry name" value="RESISTANCE PROTEIN MDTM, PUTATIVE-RELATED-RELATED"/>
    <property type="match status" value="1"/>
</dbReference>
<evidence type="ECO:0000256" key="5">
    <source>
        <dbReference type="ARBA" id="ARBA00022989"/>
    </source>
</evidence>
<feature type="transmembrane region" description="Helical" evidence="7">
    <location>
        <begin position="55"/>
        <end position="77"/>
    </location>
</feature>
<sequence length="653" mass="75171">MNKLHLKSNASKNYDIAKYVVLFACCLINIISYSIPQYGTPLTLWSLSRFVTNNSMFLIGMMFLVASIINMLVSPYVNKIFRYINIKVFFSLGIVINGFGFMCFGLAQFATHALGAGITTIYIAQTLVTIGAMIFSTLGIPLVIHQWFSEKQKGLAIGIATSGTGVGAMTWQAIINPALKSPALGYVPNTAHLAVWNVFFIFGAISIAVGLIITLTMIRLPKTDAYRNTTDQRNFVRDQKQKEDMGPGYQVLKRNPWFWWFVIGFFITSLGVGTWANMHFAFLEDGLGWAYNKYKYQLMGYIGFFFAIGSIIGNSIGGTLFDKFKSAKIWVVGSTMRILGLFLLLLSAKATYAIFGASFFSGLGTLTYRTGRSFIVMDLFKKRDVSKILSVVAVAYSLGYCISLPTLNGIADSGEVSYIFGIKCHHQWTGAWIFAIGALGLGAILTWIAIKKISHLKTEGLQTTTFNKFNWFMWQDKLQYQFMIWQFWYFESNLDALQKKYQQKLQKRYTKLLLTQTDNLSKCYQQTVQQYQKLLKVCQAKQSSLQHRQTKRLSKYQLSQIKFKHSEFLQNLTYQLETTRYNYEQFNQYYRDYLYFSQMQLLQQLTLVYDHHVTQKRLTSKYQTKRYKKQAGHKIEQYYNKYRAIHNTIMNWH</sequence>
<feature type="transmembrane region" description="Helical" evidence="7">
    <location>
        <begin position="122"/>
        <end position="143"/>
    </location>
</feature>
<keyword evidence="10" id="KW-1185">Reference proteome</keyword>
<dbReference type="RefSeq" id="WP_353289756.1">
    <property type="nucleotide sequence ID" value="NZ_BAABQM010000002.1"/>
</dbReference>
<dbReference type="InterPro" id="IPR050171">
    <property type="entry name" value="MFS_Transporters"/>
</dbReference>
<comment type="subcellular location">
    <subcellularLocation>
        <location evidence="1">Cell membrane</location>
        <topology evidence="1">Multi-pass membrane protein</topology>
    </subcellularLocation>
</comment>
<feature type="transmembrane region" description="Helical" evidence="7">
    <location>
        <begin position="257"/>
        <end position="278"/>
    </location>
</feature>
<dbReference type="EMBL" id="BAABQM010000002">
    <property type="protein sequence ID" value="GAA5414591.1"/>
    <property type="molecule type" value="Genomic_DNA"/>
</dbReference>
<dbReference type="PROSITE" id="PS50850">
    <property type="entry name" value="MFS"/>
    <property type="match status" value="1"/>
</dbReference>
<proteinExistence type="predicted"/>
<comment type="caution">
    <text evidence="9">The sequence shown here is derived from an EMBL/GenBank/DDBJ whole genome shotgun (WGS) entry which is preliminary data.</text>
</comment>
<organism evidence="9 10">
    <name type="scientific">Ureaplasma ceti</name>
    <dbReference type="NCBI Taxonomy" id="3119530"/>
    <lineage>
        <taxon>Bacteria</taxon>
        <taxon>Bacillati</taxon>
        <taxon>Mycoplasmatota</taxon>
        <taxon>Mycoplasmoidales</taxon>
        <taxon>Mycoplasmoidaceae</taxon>
        <taxon>Ureaplasma</taxon>
    </lineage>
</organism>
<evidence type="ECO:0000313" key="9">
    <source>
        <dbReference type="EMBL" id="GAA5414591.1"/>
    </source>
</evidence>
<feature type="transmembrane region" description="Helical" evidence="7">
    <location>
        <begin position="388"/>
        <end position="411"/>
    </location>
</feature>
<keyword evidence="4 7" id="KW-0812">Transmembrane</keyword>
<evidence type="ECO:0000256" key="3">
    <source>
        <dbReference type="ARBA" id="ARBA00022475"/>
    </source>
</evidence>